<evidence type="ECO:0000313" key="2">
    <source>
        <dbReference type="Proteomes" id="UP000677265"/>
    </source>
</evidence>
<sequence length="93" mass="10316">MVTLVFVVFMATKFIIIKLYATTSGAMYVQLFTCGNLHIKMIWTVLGYWMRKIGTGLCIAGNYATERVESNLVGEHSGLLSYRTLEIETGTGA</sequence>
<name>A0A9J6MVK8_9BACI</name>
<dbReference type="EMBL" id="JAGYPE020000010">
    <property type="protein sequence ID" value="MCH6265491.1"/>
    <property type="molecule type" value="Genomic_DNA"/>
</dbReference>
<evidence type="ECO:0000313" key="1">
    <source>
        <dbReference type="EMBL" id="MCH6265491.1"/>
    </source>
</evidence>
<gene>
    <name evidence="1" type="ORF">KHB02_008095</name>
</gene>
<organism evidence="1 2">
    <name type="scientific">Neobacillus citreus</name>
    <dbReference type="NCBI Taxonomy" id="2833578"/>
    <lineage>
        <taxon>Bacteria</taxon>
        <taxon>Bacillati</taxon>
        <taxon>Bacillota</taxon>
        <taxon>Bacilli</taxon>
        <taxon>Bacillales</taxon>
        <taxon>Bacillaceae</taxon>
        <taxon>Neobacillus</taxon>
    </lineage>
</organism>
<dbReference type="RefSeq" id="WP_241113774.1">
    <property type="nucleotide sequence ID" value="NZ_JAGYPE020000010.1"/>
</dbReference>
<reference evidence="1 2" key="1">
    <citation type="submission" date="2022-03" db="EMBL/GenBank/DDBJ databases">
        <title>Novel Bacillus species.</title>
        <authorList>
            <person name="Liu G."/>
        </authorList>
    </citation>
    <scope>NUCLEOTIDE SEQUENCE [LARGE SCALE GENOMIC DNA]</scope>
    <source>
        <strain evidence="1 2">FJAT-50051</strain>
    </source>
</reference>
<keyword evidence="2" id="KW-1185">Reference proteome</keyword>
<comment type="caution">
    <text evidence="1">The sequence shown here is derived from an EMBL/GenBank/DDBJ whole genome shotgun (WGS) entry which is preliminary data.</text>
</comment>
<accession>A0A9J6MVK8</accession>
<protein>
    <submittedName>
        <fullName evidence="1">Uncharacterized protein</fullName>
    </submittedName>
</protein>
<dbReference type="AlphaFoldDB" id="A0A9J6MVK8"/>
<proteinExistence type="predicted"/>
<dbReference type="Proteomes" id="UP000677265">
    <property type="component" value="Unassembled WGS sequence"/>
</dbReference>